<proteinExistence type="predicted"/>
<name>A0A7I7NXY8_9MYCO</name>
<dbReference type="Proteomes" id="UP000466632">
    <property type="component" value="Chromosome"/>
</dbReference>
<reference evidence="1 2" key="1">
    <citation type="journal article" date="2019" name="Emerg. Microbes Infect.">
        <title>Comprehensive subspecies identification of 175 nontuberculous mycobacteria species based on 7547 genomic profiles.</title>
        <authorList>
            <person name="Matsumoto Y."/>
            <person name="Kinjo T."/>
            <person name="Motooka D."/>
            <person name="Nabeya D."/>
            <person name="Jung N."/>
            <person name="Uechi K."/>
            <person name="Horii T."/>
            <person name="Iida T."/>
            <person name="Fujita J."/>
            <person name="Nakamura S."/>
        </authorList>
    </citation>
    <scope>NUCLEOTIDE SEQUENCE [LARGE SCALE GENOMIC DNA]</scope>
    <source>
        <strain evidence="1 2">JCM 16018</strain>
    </source>
</reference>
<evidence type="ECO:0000313" key="2">
    <source>
        <dbReference type="Proteomes" id="UP000466632"/>
    </source>
</evidence>
<sequence>MTEQPRRLCCTCFRAYVPPGMYKCGDCDPGRAVPNRAAKCPTPNPLDLTGDLAGLNLADLGLTDPEMPQ</sequence>
<accession>A0A7I7NXY8</accession>
<dbReference type="EMBL" id="AP022582">
    <property type="protein sequence ID" value="BBY01044.1"/>
    <property type="molecule type" value="Genomic_DNA"/>
</dbReference>
<evidence type="ECO:0000313" key="1">
    <source>
        <dbReference type="EMBL" id="BBY01044.1"/>
    </source>
</evidence>
<gene>
    <name evidence="1" type="ORF">MSEO_15430</name>
</gene>
<dbReference type="KEGG" id="mseo:MSEO_15430"/>
<dbReference type="AlphaFoldDB" id="A0A7I7NXY8"/>
<keyword evidence="2" id="KW-1185">Reference proteome</keyword>
<protein>
    <submittedName>
        <fullName evidence="1">Uncharacterized protein</fullName>
    </submittedName>
</protein>
<dbReference type="RefSeq" id="WP_163678147.1">
    <property type="nucleotide sequence ID" value="NZ_AP022582.1"/>
</dbReference>
<organism evidence="1 2">
    <name type="scientific">Mycobacterium seoulense</name>
    <dbReference type="NCBI Taxonomy" id="386911"/>
    <lineage>
        <taxon>Bacteria</taxon>
        <taxon>Bacillati</taxon>
        <taxon>Actinomycetota</taxon>
        <taxon>Actinomycetes</taxon>
        <taxon>Mycobacteriales</taxon>
        <taxon>Mycobacteriaceae</taxon>
        <taxon>Mycobacterium</taxon>
    </lineage>
</organism>